<comment type="similarity">
    <text evidence="1">Belongs to the peptidase C13 family.</text>
</comment>
<dbReference type="GO" id="GO:0008233">
    <property type="term" value="F:peptidase activity"/>
    <property type="evidence" value="ECO:0007669"/>
    <property type="project" value="InterPro"/>
</dbReference>
<accession>A0A0B1T0E8</accession>
<keyword evidence="3" id="KW-1185">Reference proteome</keyword>
<evidence type="ECO:0000256" key="1">
    <source>
        <dbReference type="ARBA" id="ARBA00009941"/>
    </source>
</evidence>
<dbReference type="Gene3D" id="3.40.50.1460">
    <property type="match status" value="1"/>
</dbReference>
<gene>
    <name evidence="2" type="ORF">OESDEN_09115</name>
</gene>
<dbReference type="OrthoDB" id="192611at2759"/>
<dbReference type="InterPro" id="IPR001096">
    <property type="entry name" value="Peptidase_C13"/>
</dbReference>
<dbReference type="EMBL" id="KN552407">
    <property type="protein sequence ID" value="KHJ91028.1"/>
    <property type="molecule type" value="Genomic_DNA"/>
</dbReference>
<reference evidence="2 3" key="1">
    <citation type="submission" date="2014-03" db="EMBL/GenBank/DDBJ databases">
        <title>Draft genome of the hookworm Oesophagostomum dentatum.</title>
        <authorList>
            <person name="Mitreva M."/>
        </authorList>
    </citation>
    <scope>NUCLEOTIDE SEQUENCE [LARGE SCALE GENOMIC DNA]</scope>
    <source>
        <strain evidence="2 3">OD-Hann</strain>
    </source>
</reference>
<dbReference type="AlphaFoldDB" id="A0A0B1T0E8"/>
<evidence type="ECO:0000313" key="2">
    <source>
        <dbReference type="EMBL" id="KHJ91028.1"/>
    </source>
</evidence>
<dbReference type="Pfam" id="PF01650">
    <property type="entry name" value="Peptidase_C13"/>
    <property type="match status" value="1"/>
</dbReference>
<organism evidence="2 3">
    <name type="scientific">Oesophagostomum dentatum</name>
    <name type="common">Nodular worm</name>
    <dbReference type="NCBI Taxonomy" id="61180"/>
    <lineage>
        <taxon>Eukaryota</taxon>
        <taxon>Metazoa</taxon>
        <taxon>Ecdysozoa</taxon>
        <taxon>Nematoda</taxon>
        <taxon>Chromadorea</taxon>
        <taxon>Rhabditida</taxon>
        <taxon>Rhabditina</taxon>
        <taxon>Rhabditomorpha</taxon>
        <taxon>Strongyloidea</taxon>
        <taxon>Strongylidae</taxon>
        <taxon>Oesophagostomum</taxon>
    </lineage>
</organism>
<proteinExistence type="inferred from homology"/>
<evidence type="ECO:0000313" key="3">
    <source>
        <dbReference type="Proteomes" id="UP000053660"/>
    </source>
</evidence>
<sequence length="90" mass="10437">MIMRTLQKKDLNNVTLEQQYWTVKDLTKRSHVMRYGDLHIASNPIGWFQGEERLVQHRKHAATENSIQKKVMASFRCRAVVIVSAPGICK</sequence>
<dbReference type="GO" id="GO:0006508">
    <property type="term" value="P:proteolysis"/>
    <property type="evidence" value="ECO:0007669"/>
    <property type="project" value="InterPro"/>
</dbReference>
<dbReference type="Proteomes" id="UP000053660">
    <property type="component" value="Unassembled WGS sequence"/>
</dbReference>
<name>A0A0B1T0E8_OESDE</name>
<protein>
    <submittedName>
        <fullName evidence="2">Uncharacterized protein</fullName>
    </submittedName>
</protein>